<dbReference type="GO" id="GO:0005576">
    <property type="term" value="C:extracellular region"/>
    <property type="evidence" value="ECO:0007669"/>
    <property type="project" value="UniProtKB-SubCell"/>
</dbReference>
<evidence type="ECO:0000256" key="6">
    <source>
        <dbReference type="ARBA" id="ARBA00023228"/>
    </source>
</evidence>
<keyword evidence="4" id="KW-0964">Secreted</keyword>
<comment type="similarity">
    <text evidence="3">Belongs to the glycosyl hydrolase 18 family.</text>
</comment>
<dbReference type="InterPro" id="IPR001223">
    <property type="entry name" value="Glyco_hydro18_cat"/>
</dbReference>
<dbReference type="OrthoDB" id="10254444at2759"/>
<dbReference type="GO" id="GO:0016787">
    <property type="term" value="F:hydrolase activity"/>
    <property type="evidence" value="ECO:0007669"/>
    <property type="project" value="UniProtKB-KW"/>
</dbReference>
<dbReference type="AlphaFoldDB" id="A0A4P9WCS5"/>
<evidence type="ECO:0000256" key="1">
    <source>
        <dbReference type="ARBA" id="ARBA00004371"/>
    </source>
</evidence>
<dbReference type="InterPro" id="IPR011583">
    <property type="entry name" value="Chitinase_II/V-like_cat"/>
</dbReference>
<evidence type="ECO:0000313" key="10">
    <source>
        <dbReference type="Proteomes" id="UP000269721"/>
    </source>
</evidence>
<dbReference type="CDD" id="cd02876">
    <property type="entry name" value="GH18_SI-CLP"/>
    <property type="match status" value="1"/>
</dbReference>
<dbReference type="GO" id="GO:0008061">
    <property type="term" value="F:chitin binding"/>
    <property type="evidence" value="ECO:0007669"/>
    <property type="project" value="InterPro"/>
</dbReference>
<dbReference type="Gene3D" id="3.10.50.10">
    <property type="match status" value="1"/>
</dbReference>
<evidence type="ECO:0000256" key="3">
    <source>
        <dbReference type="ARBA" id="ARBA00009336"/>
    </source>
</evidence>
<dbReference type="GO" id="GO:0070492">
    <property type="term" value="F:oligosaccharide binding"/>
    <property type="evidence" value="ECO:0007669"/>
    <property type="project" value="TreeGrafter"/>
</dbReference>
<dbReference type="EMBL" id="KZ995534">
    <property type="protein sequence ID" value="RKO90479.1"/>
    <property type="molecule type" value="Genomic_DNA"/>
</dbReference>
<accession>A0A4P9WCS5</accession>
<keyword evidence="9" id="KW-0378">Hydrolase</keyword>
<dbReference type="GO" id="GO:0012505">
    <property type="term" value="C:endomembrane system"/>
    <property type="evidence" value="ECO:0007669"/>
    <property type="project" value="TreeGrafter"/>
</dbReference>
<reference evidence="10" key="1">
    <citation type="journal article" date="2018" name="Nat. Microbiol.">
        <title>Leveraging single-cell genomics to expand the fungal tree of life.</title>
        <authorList>
            <person name="Ahrendt S.R."/>
            <person name="Quandt C.A."/>
            <person name="Ciobanu D."/>
            <person name="Clum A."/>
            <person name="Salamov A."/>
            <person name="Andreopoulos B."/>
            <person name="Cheng J.F."/>
            <person name="Woyke T."/>
            <person name="Pelin A."/>
            <person name="Henrissat B."/>
            <person name="Reynolds N.K."/>
            <person name="Benny G.L."/>
            <person name="Smith M.E."/>
            <person name="James T.Y."/>
            <person name="Grigoriev I.V."/>
        </authorList>
    </citation>
    <scope>NUCLEOTIDE SEQUENCE [LARGE SCALE GENOMIC DNA]</scope>
</reference>
<dbReference type="PANTHER" id="PTHR46066:SF2">
    <property type="entry name" value="CHITINASE DOMAIN-CONTAINING PROTEIN 1"/>
    <property type="match status" value="1"/>
</dbReference>
<comment type="subcellular location">
    <subcellularLocation>
        <location evidence="1">Lysosome</location>
    </subcellularLocation>
    <subcellularLocation>
        <location evidence="2">Secreted</location>
    </subcellularLocation>
</comment>
<evidence type="ECO:0000313" key="9">
    <source>
        <dbReference type="EMBL" id="RKO90479.1"/>
    </source>
</evidence>
<evidence type="ECO:0000256" key="7">
    <source>
        <dbReference type="ARBA" id="ARBA00040976"/>
    </source>
</evidence>
<keyword evidence="6" id="KW-0458">Lysosome</keyword>
<proteinExistence type="inferred from homology"/>
<dbReference type="FunFam" id="3.10.50.10:FF:000002">
    <property type="entry name" value="Chitinase domain-containing protein 1"/>
    <property type="match status" value="1"/>
</dbReference>
<evidence type="ECO:0000256" key="5">
    <source>
        <dbReference type="ARBA" id="ARBA00022729"/>
    </source>
</evidence>
<evidence type="ECO:0000256" key="4">
    <source>
        <dbReference type="ARBA" id="ARBA00022525"/>
    </source>
</evidence>
<dbReference type="Pfam" id="PF00704">
    <property type="entry name" value="Glyco_hydro_18"/>
    <property type="match status" value="1"/>
</dbReference>
<evidence type="ECO:0000259" key="8">
    <source>
        <dbReference type="PROSITE" id="PS51910"/>
    </source>
</evidence>
<keyword evidence="10" id="KW-1185">Reference proteome</keyword>
<dbReference type="SUPFAM" id="SSF51445">
    <property type="entry name" value="(Trans)glycosidases"/>
    <property type="match status" value="1"/>
</dbReference>
<dbReference type="PROSITE" id="PS51910">
    <property type="entry name" value="GH18_2"/>
    <property type="match status" value="1"/>
</dbReference>
<protein>
    <recommendedName>
        <fullName evidence="7">Chitinase domain-containing protein 1</fullName>
    </recommendedName>
</protein>
<name>A0A4P9WCS5_9FUNG</name>
<dbReference type="GO" id="GO:0005975">
    <property type="term" value="P:carbohydrate metabolic process"/>
    <property type="evidence" value="ECO:0007669"/>
    <property type="project" value="InterPro"/>
</dbReference>
<feature type="non-terminal residue" evidence="9">
    <location>
        <position position="1"/>
    </location>
</feature>
<dbReference type="InterPro" id="IPR029070">
    <property type="entry name" value="Chitinase_insertion_sf"/>
</dbReference>
<keyword evidence="5" id="KW-0732">Signal</keyword>
<dbReference type="Gene3D" id="3.20.20.80">
    <property type="entry name" value="Glycosidases"/>
    <property type="match status" value="1"/>
</dbReference>
<feature type="domain" description="GH18" evidence="8">
    <location>
        <begin position="1"/>
        <end position="314"/>
    </location>
</feature>
<sequence length="364" mass="40325">LGYVTPWNNHGYDVAKVLFRGKFTHISPVWYSVKPAGPKKHRLEGGHDVDAGWMEEVRAPTALGQRAKVIPRFQFAGWQRENLLEIIEDREVMKELADLIVQECLTQNFDGLVLESPAPGYTTDFLSLLASTLHSHSKTLTLVIPPSKPGAQQEAFSRAQFDALVKVVDAFSLMTYDYSHPGKPGPNSPISWVEENVYRLAPGKEGRAKILLGINLYGFDYGGSGGGSPIVGNQYLELLKKHSPKFTWEDDEAEHVFSYSHSDGEHTVWYPSLKSLEERLALGEELGTGISLWEIGQGLDYFVSSRIADYFIFSHGMPFPVSFDSPFLPSTTSSSSSSPTSSTSSTIFCNYRVSSTSIPVYNPC</sequence>
<gene>
    <name evidence="9" type="ORF">BDK51DRAFT_24481</name>
</gene>
<dbReference type="PANTHER" id="PTHR46066">
    <property type="entry name" value="CHITINASE DOMAIN-CONTAINING PROTEIN 1 FAMILY MEMBER"/>
    <property type="match status" value="1"/>
</dbReference>
<dbReference type="InterPro" id="IPR017853">
    <property type="entry name" value="GH"/>
</dbReference>
<evidence type="ECO:0000256" key="2">
    <source>
        <dbReference type="ARBA" id="ARBA00004613"/>
    </source>
</evidence>
<organism evidence="9 10">
    <name type="scientific">Blyttiomyces helicus</name>
    <dbReference type="NCBI Taxonomy" id="388810"/>
    <lineage>
        <taxon>Eukaryota</taxon>
        <taxon>Fungi</taxon>
        <taxon>Fungi incertae sedis</taxon>
        <taxon>Chytridiomycota</taxon>
        <taxon>Chytridiomycota incertae sedis</taxon>
        <taxon>Chytridiomycetes</taxon>
        <taxon>Chytridiomycetes incertae sedis</taxon>
        <taxon>Blyttiomyces</taxon>
    </lineage>
</organism>
<dbReference type="Proteomes" id="UP000269721">
    <property type="component" value="Unassembled WGS sequence"/>
</dbReference>
<dbReference type="SMART" id="SM00636">
    <property type="entry name" value="Glyco_18"/>
    <property type="match status" value="1"/>
</dbReference>